<comment type="caution">
    <text evidence="1">The sequence shown here is derived from an EMBL/GenBank/DDBJ whole genome shotgun (WGS) entry which is preliminary data.</text>
</comment>
<dbReference type="AlphaFoldDB" id="A0A0F9LSG3"/>
<feature type="non-terminal residue" evidence="1">
    <location>
        <position position="60"/>
    </location>
</feature>
<dbReference type="EMBL" id="LAZR01005663">
    <property type="protein sequence ID" value="KKM98129.1"/>
    <property type="molecule type" value="Genomic_DNA"/>
</dbReference>
<protein>
    <submittedName>
        <fullName evidence="1">Uncharacterized protein</fullName>
    </submittedName>
</protein>
<reference evidence="1" key="1">
    <citation type="journal article" date="2015" name="Nature">
        <title>Complex archaea that bridge the gap between prokaryotes and eukaryotes.</title>
        <authorList>
            <person name="Spang A."/>
            <person name="Saw J.H."/>
            <person name="Jorgensen S.L."/>
            <person name="Zaremba-Niedzwiedzka K."/>
            <person name="Martijn J."/>
            <person name="Lind A.E."/>
            <person name="van Eijk R."/>
            <person name="Schleper C."/>
            <person name="Guy L."/>
            <person name="Ettema T.J."/>
        </authorList>
    </citation>
    <scope>NUCLEOTIDE SEQUENCE</scope>
</reference>
<evidence type="ECO:0000313" key="1">
    <source>
        <dbReference type="EMBL" id="KKM98129.1"/>
    </source>
</evidence>
<accession>A0A0F9LSG3</accession>
<sequence length="60" mass="6606">MIASNLHIVKIIITPNELRGLAELVQKKIDTIKKGEATLVATINTSDVNSVVQFHINPVR</sequence>
<name>A0A0F9LSG3_9ZZZZ</name>
<gene>
    <name evidence="1" type="ORF">LCGC14_1161190</name>
</gene>
<organism evidence="1">
    <name type="scientific">marine sediment metagenome</name>
    <dbReference type="NCBI Taxonomy" id="412755"/>
    <lineage>
        <taxon>unclassified sequences</taxon>
        <taxon>metagenomes</taxon>
        <taxon>ecological metagenomes</taxon>
    </lineage>
</organism>
<proteinExistence type="predicted"/>